<proteinExistence type="inferred from homology"/>
<dbReference type="GO" id="GO:0005829">
    <property type="term" value="C:cytosol"/>
    <property type="evidence" value="ECO:0007669"/>
    <property type="project" value="TreeGrafter"/>
</dbReference>
<keyword evidence="7" id="KW-1185">Reference proteome</keyword>
<dbReference type="PANTHER" id="PTHR11712">
    <property type="entry name" value="POLYKETIDE SYNTHASE-RELATED"/>
    <property type="match status" value="1"/>
</dbReference>
<dbReference type="GO" id="GO:0004315">
    <property type="term" value="F:3-oxoacyl-[acyl-carrier-protein] synthase activity"/>
    <property type="evidence" value="ECO:0007669"/>
    <property type="project" value="InterPro"/>
</dbReference>
<dbReference type="Pfam" id="PF00109">
    <property type="entry name" value="ketoacyl-synt"/>
    <property type="match status" value="1"/>
</dbReference>
<sequence length="388" mass="40997">MEPCFLNSMAMMSALGSHPDDIKQRLLHGNPVLDLSQDYHSGPPLPIGRIQETLPEIPLDDAKYQSRNNQLAWAVAQKIMPDIKAAINQYGKHRIGVIIGTSTSGISDSEVYLREHAESGEMPAGFDYRMQEMGATARFLAVALGTCGPTFSISTACSSGAKALASARRLIRSGICDAVIAGGVDTLCQLTVQGFASLEAVSEQQCNPFSENRNGINIGEAGALFLVSKEKSAIELAGVGESSDAHHISAPDPSGAGAIRCMLACLKDANIDSQAINYLNLHGTATQLNDQMESKAVSEVFGANTPCSSTKPFTGHTLGAAGALEAAICWLSLTESFIPKHLWDGCQDPNLPNIGLSEGAQHSSISYALSNSFAFGGNNISLILRKTS</sequence>
<evidence type="ECO:0000256" key="1">
    <source>
        <dbReference type="ARBA" id="ARBA00005194"/>
    </source>
</evidence>
<evidence type="ECO:0000313" key="6">
    <source>
        <dbReference type="EMBL" id="MBJ7538693.1"/>
    </source>
</evidence>
<name>A0A934JQ90_9GAMM</name>
<comment type="pathway">
    <text evidence="1">Lipid metabolism; fatty acid biosynthesis.</text>
</comment>
<dbReference type="PANTHER" id="PTHR11712:SF320">
    <property type="entry name" value="BETA-KETOACYL SYNTHASE"/>
    <property type="match status" value="1"/>
</dbReference>
<dbReference type="PROSITE" id="PS52004">
    <property type="entry name" value="KS3_2"/>
    <property type="match status" value="1"/>
</dbReference>
<comment type="similarity">
    <text evidence="2 4">Belongs to the thiolase-like superfamily. Beta-ketoacyl-ACP synthases family.</text>
</comment>
<evidence type="ECO:0000256" key="2">
    <source>
        <dbReference type="ARBA" id="ARBA00008467"/>
    </source>
</evidence>
<dbReference type="EMBL" id="JAEMNX010000017">
    <property type="protein sequence ID" value="MBJ7538693.1"/>
    <property type="molecule type" value="Genomic_DNA"/>
</dbReference>
<dbReference type="InterPro" id="IPR014031">
    <property type="entry name" value="Ketoacyl_synth_C"/>
</dbReference>
<dbReference type="Proteomes" id="UP000628710">
    <property type="component" value="Unassembled WGS sequence"/>
</dbReference>
<dbReference type="SUPFAM" id="SSF53901">
    <property type="entry name" value="Thiolase-like"/>
    <property type="match status" value="2"/>
</dbReference>
<protein>
    <submittedName>
        <fullName evidence="6">Beta-ketoacyl-[acyl-carrier-protein] synthase family protein</fullName>
    </submittedName>
</protein>
<keyword evidence="3 4" id="KW-0808">Transferase</keyword>
<reference evidence="6" key="1">
    <citation type="submission" date="2020-12" db="EMBL/GenBank/DDBJ databases">
        <title>Marinomonas arctica sp. nov., a psychrotolerant bacterium isolated from the Arctic.</title>
        <authorList>
            <person name="Zhang Y."/>
        </authorList>
    </citation>
    <scope>NUCLEOTIDE SEQUENCE</scope>
    <source>
        <strain evidence="6">C1424</strain>
    </source>
</reference>
<dbReference type="NCBIfam" id="NF006618">
    <property type="entry name" value="PRK09185.1"/>
    <property type="match status" value="1"/>
</dbReference>
<evidence type="ECO:0000256" key="4">
    <source>
        <dbReference type="RuleBase" id="RU003694"/>
    </source>
</evidence>
<dbReference type="InterPro" id="IPR000794">
    <property type="entry name" value="Beta-ketoacyl_synthase"/>
</dbReference>
<dbReference type="InterPro" id="IPR020841">
    <property type="entry name" value="PKS_Beta-ketoAc_synthase_dom"/>
</dbReference>
<accession>A0A934JQ90</accession>
<dbReference type="InterPro" id="IPR016039">
    <property type="entry name" value="Thiolase-like"/>
</dbReference>
<feature type="domain" description="Ketosynthase family 3 (KS3)" evidence="5">
    <location>
        <begin position="1"/>
        <end position="386"/>
    </location>
</feature>
<dbReference type="Pfam" id="PF02801">
    <property type="entry name" value="Ketoacyl-synt_C"/>
    <property type="match status" value="1"/>
</dbReference>
<evidence type="ECO:0000256" key="3">
    <source>
        <dbReference type="ARBA" id="ARBA00022679"/>
    </source>
</evidence>
<comment type="caution">
    <text evidence="6">The sequence shown here is derived from an EMBL/GenBank/DDBJ whole genome shotgun (WGS) entry which is preliminary data.</text>
</comment>
<evidence type="ECO:0000259" key="5">
    <source>
        <dbReference type="PROSITE" id="PS52004"/>
    </source>
</evidence>
<gene>
    <name evidence="6" type="ORF">I8J31_13485</name>
</gene>
<dbReference type="GO" id="GO:0006633">
    <property type="term" value="P:fatty acid biosynthetic process"/>
    <property type="evidence" value="ECO:0007669"/>
    <property type="project" value="InterPro"/>
</dbReference>
<dbReference type="SMART" id="SM00825">
    <property type="entry name" value="PKS_KS"/>
    <property type="match status" value="1"/>
</dbReference>
<organism evidence="6 7">
    <name type="scientific">Marinomonas transparens</name>
    <dbReference type="NCBI Taxonomy" id="2795388"/>
    <lineage>
        <taxon>Bacteria</taxon>
        <taxon>Pseudomonadati</taxon>
        <taxon>Pseudomonadota</taxon>
        <taxon>Gammaproteobacteria</taxon>
        <taxon>Oceanospirillales</taxon>
        <taxon>Oceanospirillaceae</taxon>
        <taxon>Marinomonas</taxon>
    </lineage>
</organism>
<dbReference type="CDD" id="cd00834">
    <property type="entry name" value="KAS_I_II"/>
    <property type="match status" value="1"/>
</dbReference>
<evidence type="ECO:0000313" key="7">
    <source>
        <dbReference type="Proteomes" id="UP000628710"/>
    </source>
</evidence>
<dbReference type="Gene3D" id="3.40.47.10">
    <property type="match status" value="1"/>
</dbReference>
<dbReference type="AlphaFoldDB" id="A0A934JQ90"/>
<dbReference type="InterPro" id="IPR018201">
    <property type="entry name" value="Ketoacyl_synth_AS"/>
</dbReference>
<dbReference type="InterPro" id="IPR014030">
    <property type="entry name" value="Ketoacyl_synth_N"/>
</dbReference>
<dbReference type="PROSITE" id="PS00606">
    <property type="entry name" value="KS3_1"/>
    <property type="match status" value="1"/>
</dbReference>